<evidence type="ECO:0000313" key="14">
    <source>
        <dbReference type="Proteomes" id="UP000677413"/>
    </source>
</evidence>
<accession>A0A940Y5Q6</accession>
<evidence type="ECO:0000313" key="13">
    <source>
        <dbReference type="EMBL" id="MBQ0853566.1"/>
    </source>
</evidence>
<dbReference type="SUPFAM" id="SSF52317">
    <property type="entry name" value="Class I glutamine amidotransferase-like"/>
    <property type="match status" value="1"/>
</dbReference>
<organism evidence="13 14">
    <name type="scientific">Streptomyces liliiviolaceus</name>
    <dbReference type="NCBI Taxonomy" id="2823109"/>
    <lineage>
        <taxon>Bacteria</taxon>
        <taxon>Bacillati</taxon>
        <taxon>Actinomycetota</taxon>
        <taxon>Actinomycetes</taxon>
        <taxon>Kitasatosporales</taxon>
        <taxon>Streptomycetaceae</taxon>
        <taxon>Streptomyces</taxon>
    </lineage>
</organism>
<keyword evidence="5 6" id="KW-0326">Glycosidase</keyword>
<dbReference type="GO" id="GO:0006012">
    <property type="term" value="P:galactose metabolic process"/>
    <property type="evidence" value="ECO:0007669"/>
    <property type="project" value="InterPro"/>
</dbReference>
<evidence type="ECO:0000259" key="10">
    <source>
        <dbReference type="Pfam" id="PF02449"/>
    </source>
</evidence>
<protein>
    <recommendedName>
        <fullName evidence="3 6">Beta-galactosidase</fullName>
        <shortName evidence="6">Beta-gal</shortName>
        <ecNumber evidence="3 6">3.2.1.23</ecNumber>
    </recommendedName>
</protein>
<comment type="catalytic activity">
    <reaction evidence="1 6">
        <text>Hydrolysis of terminal non-reducing beta-D-galactose residues in beta-D-galactosides.</text>
        <dbReference type="EC" id="3.2.1.23"/>
    </reaction>
</comment>
<evidence type="ECO:0000256" key="5">
    <source>
        <dbReference type="ARBA" id="ARBA00023295"/>
    </source>
</evidence>
<feature type="domain" description="Beta-galactosidase trimerisation" evidence="11">
    <location>
        <begin position="406"/>
        <end position="611"/>
    </location>
</feature>
<dbReference type="InterPro" id="IPR013780">
    <property type="entry name" value="Glyco_hydro_b"/>
</dbReference>
<dbReference type="GO" id="GO:0046872">
    <property type="term" value="F:metal ion binding"/>
    <property type="evidence" value="ECO:0007669"/>
    <property type="project" value="UniProtKB-KW"/>
</dbReference>
<dbReference type="SUPFAM" id="SSF51445">
    <property type="entry name" value="(Trans)glycosidases"/>
    <property type="match status" value="1"/>
</dbReference>
<keyword evidence="9" id="KW-0862">Zinc</keyword>
<dbReference type="InterPro" id="IPR013529">
    <property type="entry name" value="Glyco_hydro_42_N"/>
</dbReference>
<evidence type="ECO:0000256" key="2">
    <source>
        <dbReference type="ARBA" id="ARBA00005940"/>
    </source>
</evidence>
<dbReference type="GO" id="GO:0004565">
    <property type="term" value="F:beta-galactosidase activity"/>
    <property type="evidence" value="ECO:0007669"/>
    <property type="project" value="UniProtKB-EC"/>
</dbReference>
<dbReference type="RefSeq" id="WP_210890645.1">
    <property type="nucleotide sequence ID" value="NZ_JAGPYQ010000002.1"/>
</dbReference>
<comment type="similarity">
    <text evidence="2 6">Belongs to the glycosyl hydrolase 42 family.</text>
</comment>
<feature type="binding site" evidence="9">
    <location>
        <position position="166"/>
    </location>
    <ligand>
        <name>Zn(2+)</name>
        <dbReference type="ChEBI" id="CHEBI:29105"/>
    </ligand>
</feature>
<dbReference type="InterPro" id="IPR013739">
    <property type="entry name" value="Beta_galactosidase_C"/>
</dbReference>
<feature type="binding site" evidence="8">
    <location>
        <position position="114"/>
    </location>
    <ligand>
        <name>substrate</name>
    </ligand>
</feature>
<dbReference type="PIRSF" id="PIRSF001084">
    <property type="entry name" value="B-galactosidase"/>
    <property type="match status" value="1"/>
</dbReference>
<dbReference type="Gene3D" id="3.40.50.880">
    <property type="match status" value="1"/>
</dbReference>
<gene>
    <name evidence="13" type="ORF">J8N05_35985</name>
</gene>
<keyword evidence="14" id="KW-1185">Reference proteome</keyword>
<evidence type="ECO:0000256" key="6">
    <source>
        <dbReference type="PIRNR" id="PIRNR001084"/>
    </source>
</evidence>
<dbReference type="PANTHER" id="PTHR36447:SF1">
    <property type="entry name" value="BETA-GALACTOSIDASE GANA"/>
    <property type="match status" value="1"/>
</dbReference>
<dbReference type="InterPro" id="IPR017853">
    <property type="entry name" value="GH"/>
</dbReference>
<feature type="domain" description="Glycoside hydrolase family 42 N-terminal" evidence="10">
    <location>
        <begin position="17"/>
        <end position="395"/>
    </location>
</feature>
<dbReference type="InterPro" id="IPR003476">
    <property type="entry name" value="Glyco_hydro_42"/>
</dbReference>
<evidence type="ECO:0000256" key="9">
    <source>
        <dbReference type="PIRSR" id="PIRSR001084-3"/>
    </source>
</evidence>
<dbReference type="AlphaFoldDB" id="A0A940Y5Q6"/>
<reference evidence="13 14" key="1">
    <citation type="submission" date="2021-04" db="EMBL/GenBank/DDBJ databases">
        <authorList>
            <person name="Tang X."/>
            <person name="Zhou X."/>
            <person name="Chen X."/>
            <person name="Cernava T."/>
            <person name="Zhang C."/>
        </authorList>
    </citation>
    <scope>NUCLEOTIDE SEQUENCE [LARGE SCALE GENOMIC DNA]</scope>
    <source>
        <strain evidence="13 14">BH-SS-21</strain>
    </source>
</reference>
<keyword evidence="4 6" id="KW-0378">Hydrolase</keyword>
<feature type="binding site" evidence="8">
    <location>
        <position position="152"/>
    </location>
    <ligand>
        <name>substrate</name>
    </ligand>
</feature>
<evidence type="ECO:0000256" key="7">
    <source>
        <dbReference type="PIRSR" id="PIRSR001084-1"/>
    </source>
</evidence>
<dbReference type="EMBL" id="JAGPYQ010000002">
    <property type="protein sequence ID" value="MBQ0853566.1"/>
    <property type="molecule type" value="Genomic_DNA"/>
</dbReference>
<dbReference type="Pfam" id="PF02449">
    <property type="entry name" value="Glyco_hydro_42"/>
    <property type="match status" value="1"/>
</dbReference>
<feature type="active site" description="Nucleophile" evidence="7">
    <location>
        <position position="318"/>
    </location>
</feature>
<dbReference type="EC" id="3.2.1.23" evidence="3 6"/>
<evidence type="ECO:0000256" key="3">
    <source>
        <dbReference type="ARBA" id="ARBA00012756"/>
    </source>
</evidence>
<name>A0A940Y5Q6_9ACTN</name>
<dbReference type="Proteomes" id="UP000677413">
    <property type="component" value="Unassembled WGS sequence"/>
</dbReference>
<dbReference type="Pfam" id="PF08532">
    <property type="entry name" value="Glyco_hydro_42M"/>
    <property type="match status" value="1"/>
</dbReference>
<dbReference type="InterPro" id="IPR013738">
    <property type="entry name" value="Beta_galactosidase_Trimer"/>
</dbReference>
<feature type="binding site" evidence="9">
    <location>
        <position position="118"/>
    </location>
    <ligand>
        <name>Zn(2+)</name>
        <dbReference type="ChEBI" id="CHEBI:29105"/>
    </ligand>
</feature>
<dbReference type="PANTHER" id="PTHR36447">
    <property type="entry name" value="BETA-GALACTOSIDASE GANA"/>
    <property type="match status" value="1"/>
</dbReference>
<evidence type="ECO:0000259" key="12">
    <source>
        <dbReference type="Pfam" id="PF08533"/>
    </source>
</evidence>
<feature type="binding site" evidence="8">
    <location>
        <position position="326"/>
    </location>
    <ligand>
        <name>substrate</name>
    </ligand>
</feature>
<evidence type="ECO:0000259" key="11">
    <source>
        <dbReference type="Pfam" id="PF08532"/>
    </source>
</evidence>
<dbReference type="Pfam" id="PF08533">
    <property type="entry name" value="Glyco_hydro_42C"/>
    <property type="match status" value="1"/>
</dbReference>
<dbReference type="GO" id="GO:0009341">
    <property type="term" value="C:beta-galactosidase complex"/>
    <property type="evidence" value="ECO:0007669"/>
    <property type="project" value="InterPro"/>
</dbReference>
<proteinExistence type="inferred from homology"/>
<dbReference type="Gene3D" id="2.60.40.1180">
    <property type="entry name" value="Golgi alpha-mannosidase II"/>
    <property type="match status" value="1"/>
</dbReference>
<feature type="domain" description="Beta-galactosidase C-terminal" evidence="12">
    <location>
        <begin position="620"/>
        <end position="677"/>
    </location>
</feature>
<sequence>MPETTPKGLDRLAFGGDYNPEQWPESVWPEDVRLMREAGVTMVSVGIFSWALLEPSPGTYDFGWLDRVLDLLHENGIRVDLGTPTVAPPAWFYREHPEALPVAADGTRYEFGSRGAICHSNPHYRAAAANITERLAERYAAHPALALWHVHNEYGVPVSACYCENCAAHFRRWLTEAYGSGGTVNAIDAVNEAWGTAFWGQRYADLDQINPPRLTPTVGNPGQALDYKRFADATMRENFVAERDILHRLAPGIPVTTNFMTALSQCDSVDYWAWGREVDLVSNDHYLITDGRRTHVNLAMAADLTRSVAGGAPWLLLEHSTSGVNWQTRNPAKAPGQMARNSLAHVARGSEGAMFFQWRQSRRGAEKFHSSMLPHAGTDSRVWREVVELGAAVDSLSTVRGTRTVADAAVLWDWHSWWAQNLAWRPSEDHDPRERADSFYEALYDRHLTVDFAHPEADLSAYPLVVVPALYLMTEAAGLNLKEYVENGGTLVVSYFSGIVDEHDAVHDGAYPGPLRDVLGLTVEEFSPLLAGDRVRLTGPDGSELAGDVWSEFVVPRGAETVWTYADGLAAGHPAVTRHRLGAGSAWYVSTRLGAAGLDALIGWAADDARIAPRGDLPRDVEVVRRVGESGAFLFVVNHTGVEVKVPVDAHGTELLTGERAGGRLAVPAGAVRVVRLDD</sequence>
<dbReference type="Gene3D" id="3.20.20.80">
    <property type="entry name" value="Glycosidases"/>
    <property type="match status" value="1"/>
</dbReference>
<dbReference type="CDD" id="cd03143">
    <property type="entry name" value="A4_beta-galactosidase_middle_domain"/>
    <property type="match status" value="1"/>
</dbReference>
<evidence type="ECO:0000256" key="4">
    <source>
        <dbReference type="ARBA" id="ARBA00022801"/>
    </source>
</evidence>
<evidence type="ECO:0000256" key="1">
    <source>
        <dbReference type="ARBA" id="ARBA00001412"/>
    </source>
</evidence>
<dbReference type="InterPro" id="IPR029062">
    <property type="entry name" value="Class_I_gatase-like"/>
</dbReference>
<keyword evidence="9" id="KW-0479">Metal-binding</keyword>
<comment type="caution">
    <text evidence="13">The sequence shown here is derived from an EMBL/GenBank/DDBJ whole genome shotgun (WGS) entry which is preliminary data.</text>
</comment>
<feature type="binding site" evidence="9">
    <location>
        <position position="163"/>
    </location>
    <ligand>
        <name>Zn(2+)</name>
        <dbReference type="ChEBI" id="CHEBI:29105"/>
    </ligand>
</feature>
<evidence type="ECO:0000256" key="8">
    <source>
        <dbReference type="PIRSR" id="PIRSR001084-2"/>
    </source>
</evidence>
<feature type="active site" description="Proton donor" evidence="7">
    <location>
        <position position="153"/>
    </location>
</feature>
<feature type="binding site" evidence="9">
    <location>
        <position position="161"/>
    </location>
    <ligand>
        <name>Zn(2+)</name>
        <dbReference type="ChEBI" id="CHEBI:29105"/>
    </ligand>
</feature>